<dbReference type="PANTHER" id="PTHR43236:SF2">
    <property type="entry name" value="BLL0069 PROTEIN"/>
    <property type="match status" value="1"/>
</dbReference>
<organism evidence="2 3">
    <name type="scientific">Mucilaginibacter boryungensis</name>
    <dbReference type="NCBI Taxonomy" id="768480"/>
    <lineage>
        <taxon>Bacteria</taxon>
        <taxon>Pseudomonadati</taxon>
        <taxon>Bacteroidota</taxon>
        <taxon>Sphingobacteriia</taxon>
        <taxon>Sphingobacteriales</taxon>
        <taxon>Sphingobacteriaceae</taxon>
        <taxon>Mucilaginibacter</taxon>
    </lineage>
</organism>
<comment type="caution">
    <text evidence="2">The sequence shown here is derived from an EMBL/GenBank/DDBJ whole genome shotgun (WGS) entry which is preliminary data.</text>
</comment>
<dbReference type="Gene3D" id="1.10.10.2910">
    <property type="match status" value="1"/>
</dbReference>
<dbReference type="RefSeq" id="WP_194107633.1">
    <property type="nucleotide sequence ID" value="NZ_JADFFM010000002.1"/>
</dbReference>
<dbReference type="EMBL" id="JADFFM010000002">
    <property type="protein sequence ID" value="MBE9668217.1"/>
    <property type="molecule type" value="Genomic_DNA"/>
</dbReference>
<dbReference type="PANTHER" id="PTHR43236">
    <property type="entry name" value="ANTITOXIN HIGA1"/>
    <property type="match status" value="1"/>
</dbReference>
<evidence type="ECO:0000313" key="3">
    <source>
        <dbReference type="Proteomes" id="UP000632774"/>
    </source>
</evidence>
<accession>A0ABR9XLF3</accession>
<protein>
    <submittedName>
        <fullName evidence="2">ImmA/IrrE family metallo-endopeptidase</fullName>
    </submittedName>
</protein>
<name>A0ABR9XLF3_9SPHI</name>
<feature type="domain" description="IrrE N-terminal-like" evidence="1">
    <location>
        <begin position="35"/>
        <end position="175"/>
    </location>
</feature>
<reference evidence="2 3" key="1">
    <citation type="submission" date="2020-10" db="EMBL/GenBank/DDBJ databases">
        <title>Mucilaginibacter mali sp. nov., isolated from rhizosphere soil of apple orchard.</title>
        <authorList>
            <person name="Lee J.-S."/>
            <person name="Kim H.S."/>
            <person name="Kim J.-S."/>
        </authorList>
    </citation>
    <scope>NUCLEOTIDE SEQUENCE [LARGE SCALE GENOMIC DNA]</scope>
    <source>
        <strain evidence="2 3">KCTC 23157</strain>
    </source>
</reference>
<gene>
    <name evidence="2" type="ORF">IRJ18_17740</name>
</gene>
<evidence type="ECO:0000259" key="1">
    <source>
        <dbReference type="Pfam" id="PF06114"/>
    </source>
</evidence>
<dbReference type="Pfam" id="PF06114">
    <property type="entry name" value="Peptidase_M78"/>
    <property type="match status" value="1"/>
</dbReference>
<dbReference type="InterPro" id="IPR052345">
    <property type="entry name" value="Rad_response_metalloprotease"/>
</dbReference>
<keyword evidence="3" id="KW-1185">Reference proteome</keyword>
<sequence>MALLSKFYKTIEGQIDSMLNQAGITNAPVPIESIAKSQGVQVVAYDLGNEISGVLVIDEGSGTIGYNQDHPPVRQRFTIGHELGHYMLHVPRNKSKELFVDKDFIVKFRSQKPYTQTEIRHEQEANAFAAAILMPKTFIIKEARNPKYANYSETKLIEELAKVFDVSVQAMTYRFADINLFS</sequence>
<dbReference type="InterPro" id="IPR010359">
    <property type="entry name" value="IrrE_HExxH"/>
</dbReference>
<proteinExistence type="predicted"/>
<dbReference type="Proteomes" id="UP000632774">
    <property type="component" value="Unassembled WGS sequence"/>
</dbReference>
<evidence type="ECO:0000313" key="2">
    <source>
        <dbReference type="EMBL" id="MBE9668217.1"/>
    </source>
</evidence>